<dbReference type="Gene3D" id="3.40.50.150">
    <property type="entry name" value="Vaccinia Virus protein VP39"/>
    <property type="match status" value="1"/>
</dbReference>
<dbReference type="SUPFAM" id="SSF53335">
    <property type="entry name" value="S-adenosyl-L-methionine-dependent methyltransferases"/>
    <property type="match status" value="1"/>
</dbReference>
<comment type="caution">
    <text evidence="1">The sequence shown here is derived from an EMBL/GenBank/DDBJ whole genome shotgun (WGS) entry which is preliminary data.</text>
</comment>
<evidence type="ECO:0000313" key="2">
    <source>
        <dbReference type="Proteomes" id="UP000319865"/>
    </source>
</evidence>
<dbReference type="AlphaFoldDB" id="A0A543PBW9"/>
<keyword evidence="2" id="KW-1185">Reference proteome</keyword>
<proteinExistence type="predicted"/>
<name>A0A543PBW9_9ACTN</name>
<dbReference type="EMBL" id="VFQE01000001">
    <property type="protein sequence ID" value="TQN41510.1"/>
    <property type="molecule type" value="Genomic_DNA"/>
</dbReference>
<dbReference type="InterPro" id="IPR029063">
    <property type="entry name" value="SAM-dependent_MTases_sf"/>
</dbReference>
<reference evidence="1 2" key="1">
    <citation type="submission" date="2019-06" db="EMBL/GenBank/DDBJ databases">
        <title>Sequencing the genomes of 1000 actinobacteria strains.</title>
        <authorList>
            <person name="Klenk H.-P."/>
        </authorList>
    </citation>
    <scope>NUCLEOTIDE SEQUENCE [LARGE SCALE GENOMIC DNA]</scope>
    <source>
        <strain evidence="1 2">DSM 46837</strain>
    </source>
</reference>
<gene>
    <name evidence="1" type="ORF">FHU33_0878</name>
</gene>
<evidence type="ECO:0000313" key="1">
    <source>
        <dbReference type="EMBL" id="TQN41510.1"/>
    </source>
</evidence>
<sequence length="544" mass="59728">MAHPEPSALVPDGTGGIRQVWATEQGLVFEVSAPGERSIDVRVDGRRVWSFQESATEVPPGLRPPAARNGQLRFEPWPVVLRSRLVGTFHVELCPVDGGAGASVVAVLGDPAARPVLADVHGRPLVVNKWGRLGHTIADADPDMVGRLLGHMDEIRDLLRAHLGDRVFVTGGTLLGPARADGRLIPYDDDADLAYLSSWQHPADVARENFEIGRLLRERGYDVIRLSAAHVQMHFDHGGVPDHYVDVFAGFLLDGIWYQYFAIGAEAGPERLLPPGTVHVEGRPEPTPQDPGFMLTQLFGPGWRVPDPAFGFDLPPALTDRFFGWFGDDHADREDWDDVVLLSAPGTAPADDVPSAFADWVDRRTPEDHAILELGSGLGADARALGARGRTVRGVDFSRMCVRASRARLSGPGTRVTFDTVNLLDVRAVLRLGAECAATGTPWTVVGRRVLNALDGRGRDNVFRLCGMLLRRGGAARFDVLTDAAYPHVPAHQRPDLDQLWRECGVHGLVLEEAERRLEPMTWPRAPEEQVVEMTRVTLRRRPR</sequence>
<evidence type="ECO:0008006" key="3">
    <source>
        <dbReference type="Google" id="ProtNLM"/>
    </source>
</evidence>
<dbReference type="OrthoDB" id="3780655at2"/>
<dbReference type="Proteomes" id="UP000319865">
    <property type="component" value="Unassembled WGS sequence"/>
</dbReference>
<accession>A0A543PBW9</accession>
<organism evidence="1 2">
    <name type="scientific">Blastococcus colisei</name>
    <dbReference type="NCBI Taxonomy" id="1564162"/>
    <lineage>
        <taxon>Bacteria</taxon>
        <taxon>Bacillati</taxon>
        <taxon>Actinomycetota</taxon>
        <taxon>Actinomycetes</taxon>
        <taxon>Geodermatophilales</taxon>
        <taxon>Geodermatophilaceae</taxon>
        <taxon>Blastococcus</taxon>
    </lineage>
</organism>
<dbReference type="RefSeq" id="WP_142024249.1">
    <property type="nucleotide sequence ID" value="NZ_VFQE01000001.1"/>
</dbReference>
<protein>
    <recommendedName>
        <fullName evidence="3">LicD family protein</fullName>
    </recommendedName>
</protein>